<organism evidence="2 3">
    <name type="scientific">Lentzea miocenica</name>
    <dbReference type="NCBI Taxonomy" id="3095431"/>
    <lineage>
        <taxon>Bacteria</taxon>
        <taxon>Bacillati</taxon>
        <taxon>Actinomycetota</taxon>
        <taxon>Actinomycetes</taxon>
        <taxon>Pseudonocardiales</taxon>
        <taxon>Pseudonocardiaceae</taxon>
        <taxon>Lentzea</taxon>
    </lineage>
</organism>
<dbReference type="Pfam" id="PF03060">
    <property type="entry name" value="NMO"/>
    <property type="match status" value="1"/>
</dbReference>
<accession>A0ABU4TFP4</accession>
<proteinExistence type="predicted"/>
<evidence type="ECO:0000313" key="3">
    <source>
        <dbReference type="Proteomes" id="UP001285521"/>
    </source>
</evidence>
<dbReference type="EMBL" id="JAXAVW010000048">
    <property type="protein sequence ID" value="MDX8036713.1"/>
    <property type="molecule type" value="Genomic_DNA"/>
</dbReference>
<dbReference type="NCBIfam" id="TIGR02814">
    <property type="entry name" value="pfaD_fam"/>
    <property type="match status" value="1"/>
</dbReference>
<dbReference type="Proteomes" id="UP001285521">
    <property type="component" value="Unassembled WGS sequence"/>
</dbReference>
<feature type="domain" description="[Acyl-carrier-protein] S-malonyltransferase-like inserted helical" evidence="1">
    <location>
        <begin position="356"/>
        <end position="435"/>
    </location>
</feature>
<name>A0ABU4TFP4_9PSEU</name>
<dbReference type="InterPro" id="IPR049489">
    <property type="entry name" value="FabD-like_helical_ins"/>
</dbReference>
<dbReference type="RefSeq" id="WP_319971708.1">
    <property type="nucleotide sequence ID" value="NZ_JAXAVW010000048.1"/>
</dbReference>
<dbReference type="PANTHER" id="PTHR32332">
    <property type="entry name" value="2-NITROPROPANE DIOXYGENASE"/>
    <property type="match status" value="1"/>
</dbReference>
<reference evidence="2 3" key="1">
    <citation type="submission" date="2023-11" db="EMBL/GenBank/DDBJ databases">
        <title>Lentzea sokolovensis, sp. nov., Lentzea kristufkii, sp. nov., and Lentzea miocenensis, sp. nov., rare actinobacteria from Sokolov Coal Basin, Miocene lacustrine sediment, Czech Republic.</title>
        <authorList>
            <person name="Lara A."/>
            <person name="Kotroba L."/>
            <person name="Nouioui I."/>
            <person name="Neumann-Schaal M."/>
            <person name="Mast Y."/>
            <person name="Chronakova A."/>
        </authorList>
    </citation>
    <scope>NUCLEOTIDE SEQUENCE [LARGE SCALE GENOMIC DNA]</scope>
    <source>
        <strain evidence="2 3">BCCO 10_0856</strain>
    </source>
</reference>
<dbReference type="PANTHER" id="PTHR32332:SF20">
    <property type="entry name" value="2-NITROPROPANE DIOXYGENASE-LIKE PROTEIN"/>
    <property type="match status" value="1"/>
</dbReference>
<gene>
    <name evidence="2" type="ORF">SK803_41515</name>
</gene>
<sequence>MTTIEQSPLADLDATVHLLRGGTLTTERPADDSEVVASVGPLPADRLGSAAFRERHGVRYAYQSGAMAGGIASADLVIAMARAGFLASFGAAGLTPDVIEQALLRFAREIPGLPFACNLISSPSEPALEQGAVQMFLRHEVRCVEASAFVMLSPNIVRYRVAGLSRGPDGEVVTANRVIAKVSRPEVAARFLAPPPESIVTELVKAGFVTAEQAMLAQFVPMADDITAEADSGGHTDRRPLPVLLPMIIRQRDAAASQYKIRVGVGAAGGIGTPEAVAGAFAMGAGYVVTGSINQACVEAGTSPAVRQVLADAGLADFQMAPAADMFELGAEIQVLRRNTMFPMRARRLYELYRRYDGVEAIPDDERTKLEKEIFQQPLEHVWREVTEYFSRRDPSQLERAAKDPKRRMALLFRWYLGMASRWASTGDENRRLDYQIWCGPAMAGFNEWAVSTFFKDPGRRKAADVALHLMKGAAFNTRVAHLRSAEVSIPDEFEWTYCPTDSDRQ</sequence>
<evidence type="ECO:0000259" key="1">
    <source>
        <dbReference type="Pfam" id="PF21607"/>
    </source>
</evidence>
<protein>
    <submittedName>
        <fullName evidence="2">PfaD family polyunsaturated fatty acid/polyketide biosynthesis protein</fullName>
    </submittedName>
</protein>
<dbReference type="InterPro" id="IPR013785">
    <property type="entry name" value="Aldolase_TIM"/>
</dbReference>
<dbReference type="InterPro" id="IPR014179">
    <property type="entry name" value="PfaD-like_TIM-barrel"/>
</dbReference>
<dbReference type="Gene3D" id="3.20.20.70">
    <property type="entry name" value="Aldolase class I"/>
    <property type="match status" value="1"/>
</dbReference>
<dbReference type="SUPFAM" id="SSF51412">
    <property type="entry name" value="Inosine monophosphate dehydrogenase (IMPDH)"/>
    <property type="match status" value="1"/>
</dbReference>
<keyword evidence="3" id="KW-1185">Reference proteome</keyword>
<comment type="caution">
    <text evidence="2">The sequence shown here is derived from an EMBL/GenBank/DDBJ whole genome shotgun (WGS) entry which is preliminary data.</text>
</comment>
<dbReference type="Pfam" id="PF21607">
    <property type="entry name" value="FabD_helical_ins"/>
    <property type="match status" value="1"/>
</dbReference>
<evidence type="ECO:0000313" key="2">
    <source>
        <dbReference type="EMBL" id="MDX8036713.1"/>
    </source>
</evidence>